<dbReference type="Proteomes" id="UP000008493">
    <property type="component" value="Unassembled WGS sequence"/>
</dbReference>
<name>K5VSA5_AGABU</name>
<dbReference type="AlphaFoldDB" id="K5VSA5"/>
<proteinExistence type="predicted"/>
<organism evidence="2 3">
    <name type="scientific">Agaricus bisporus var. burnettii (strain JB137-S8 / ATCC MYA-4627 / FGSC 10392)</name>
    <name type="common">White button mushroom</name>
    <dbReference type="NCBI Taxonomy" id="597362"/>
    <lineage>
        <taxon>Eukaryota</taxon>
        <taxon>Fungi</taxon>
        <taxon>Dikarya</taxon>
        <taxon>Basidiomycota</taxon>
        <taxon>Agaricomycotina</taxon>
        <taxon>Agaricomycetes</taxon>
        <taxon>Agaricomycetidae</taxon>
        <taxon>Agaricales</taxon>
        <taxon>Agaricineae</taxon>
        <taxon>Agaricaceae</taxon>
        <taxon>Agaricus</taxon>
    </lineage>
</organism>
<evidence type="ECO:0000256" key="1">
    <source>
        <dbReference type="SAM" id="MobiDB-lite"/>
    </source>
</evidence>
<dbReference type="RefSeq" id="XP_007331989.1">
    <property type="nucleotide sequence ID" value="XM_007331927.1"/>
</dbReference>
<dbReference type="KEGG" id="abp:AGABI1DRAFT77345"/>
<dbReference type="InParanoid" id="K5VSA5"/>
<keyword evidence="3" id="KW-1185">Reference proteome</keyword>
<feature type="region of interest" description="Disordered" evidence="1">
    <location>
        <begin position="307"/>
        <end position="328"/>
    </location>
</feature>
<evidence type="ECO:0000313" key="3">
    <source>
        <dbReference type="Proteomes" id="UP000008493"/>
    </source>
</evidence>
<reference evidence="3" key="1">
    <citation type="journal article" date="2012" name="Proc. Natl. Acad. Sci. U.S.A.">
        <title>Genome sequence of the button mushroom Agaricus bisporus reveals mechanisms governing adaptation to a humic-rich ecological niche.</title>
        <authorList>
            <person name="Morin E."/>
            <person name="Kohler A."/>
            <person name="Baker A.R."/>
            <person name="Foulongne-Oriol M."/>
            <person name="Lombard V."/>
            <person name="Nagy L.G."/>
            <person name="Ohm R.A."/>
            <person name="Patyshakuliyeva A."/>
            <person name="Brun A."/>
            <person name="Aerts A.L."/>
            <person name="Bailey A.M."/>
            <person name="Billette C."/>
            <person name="Coutinho P.M."/>
            <person name="Deakin G."/>
            <person name="Doddapaneni H."/>
            <person name="Floudas D."/>
            <person name="Grimwood J."/>
            <person name="Hilden K."/>
            <person name="Kuees U."/>
            <person name="LaButti K.M."/>
            <person name="Lapidus A."/>
            <person name="Lindquist E.A."/>
            <person name="Lucas S.M."/>
            <person name="Murat C."/>
            <person name="Riley R.W."/>
            <person name="Salamov A.A."/>
            <person name="Schmutz J."/>
            <person name="Subramanian V."/>
            <person name="Woesten H.A.B."/>
            <person name="Xu J."/>
            <person name="Eastwood D.C."/>
            <person name="Foster G.D."/>
            <person name="Sonnenberg A.S."/>
            <person name="Cullen D."/>
            <person name="de Vries R.P."/>
            <person name="Lundell T."/>
            <person name="Hibbett D.S."/>
            <person name="Henrissat B."/>
            <person name="Burton K.S."/>
            <person name="Kerrigan R.W."/>
            <person name="Challen M.P."/>
            <person name="Grigoriev I.V."/>
            <person name="Martin F."/>
        </authorList>
    </citation>
    <scope>NUCLEOTIDE SEQUENCE [LARGE SCALE GENOMIC DNA]</scope>
    <source>
        <strain evidence="3">JB137-S8 / ATCC MYA-4627 / FGSC 10392</strain>
    </source>
</reference>
<evidence type="ECO:0000313" key="2">
    <source>
        <dbReference type="EMBL" id="EKM77344.1"/>
    </source>
</evidence>
<dbReference type="OrthoDB" id="3259897at2759"/>
<accession>K5VSA5</accession>
<dbReference type="EMBL" id="JH971396">
    <property type="protein sequence ID" value="EKM77344.1"/>
    <property type="molecule type" value="Genomic_DNA"/>
</dbReference>
<protein>
    <submittedName>
        <fullName evidence="2">Uncharacterized protein</fullName>
    </submittedName>
</protein>
<dbReference type="HOGENOM" id="CLU_556734_0_0_1"/>
<dbReference type="GeneID" id="18831408"/>
<dbReference type="eggNOG" id="ENOG502SKKZ">
    <property type="taxonomic scope" value="Eukaryota"/>
</dbReference>
<sequence length="457" mass="50120">MRRRADTASENVKPLHPTMPAAIHSHVTIYKSVQLELQLYSPKLQLKDDSGGPVAAFSFEDKVSGKVLLDRSCHHSGRLSVTLEGTFYYEKPLAGAKKSPLSSPSPSEAPSYKHVFLTSTTCINVCPANDVSMLSFQNTFLRRRPSASCLCQQGRGSQKRVFPFSFEFPRSCRGGEELPSSFSSLGAVGPAACPYAVEYKILAYWEPSMSLDNTSSLEVPILVHADPGMQSPKTPRSWTEIPLKAERPVPVRCAVTLPSSVTFSRSSAIPYFVVFTTSPRSPSLAQEIAADASISVSLIRQITVTEQTGLPPTPPMTPSSEDLESLASSGSLNKGRLLRKVTWGLPRQASSRSMSFDSREKPLPEVPTQTFSESRIIRSDMCIGFQKKPRFQCDAGNHPPLGAQLSLPDGLYKAKISLNDDMIPSMDWYGLLVKYYLDVSVLIGQDELRGRVPLQVT</sequence>
<gene>
    <name evidence="2" type="ORF">AGABI1DRAFT_77345</name>
</gene>
<dbReference type="OMA" id="MLPAFDW"/>